<reference evidence="8 9" key="1">
    <citation type="submission" date="2023-11" db="EMBL/GenBank/DDBJ databases">
        <title>Halocaridina rubra genome assembly.</title>
        <authorList>
            <person name="Smith C."/>
        </authorList>
    </citation>
    <scope>NUCLEOTIDE SEQUENCE [LARGE SCALE GENOMIC DNA]</scope>
    <source>
        <strain evidence="8">EP-1</strain>
        <tissue evidence="8">Whole</tissue>
    </source>
</reference>
<feature type="transmembrane region" description="Helical" evidence="7">
    <location>
        <begin position="167"/>
        <end position="187"/>
    </location>
</feature>
<evidence type="ECO:0000313" key="9">
    <source>
        <dbReference type="Proteomes" id="UP001381693"/>
    </source>
</evidence>
<feature type="transmembrane region" description="Helical" evidence="7">
    <location>
        <begin position="224"/>
        <end position="246"/>
    </location>
</feature>
<sequence>MAVDSGKGFSTEQQNLNPHGAEEGKGGGYGTMEPKPPSRPSSLPLLNGHSVESGAEVDAEFCPDVKDSENQETSFNQQDPTAVIEEKGAPEGDETAAVPGVTLRQYLLSIVYMPKSLRILCLTNLFCWSSLVCYSLYFTDFVGEAVFGGDPLAPDGTPKKDLYEEGVRFGCWGMALYSLSCSVYSFVIEKLVKKFGARPVYVCGQLVYSVGMIFMASLRHKAAVIIFSCCAGVMYSTLFTMPYLLVAHYHASGMFKSELSEGRAVLADGPESQVRGLGTDVAIVSSMVFLAQFILSSCMGSIIAAVGSTTAVVCAASILAAFGALTATQVVYLDL</sequence>
<accession>A0AAN8XLI6</accession>
<dbReference type="FunFam" id="1.20.1250.20:FF:000493">
    <property type="entry name" value="proton-associated sugar transporter A"/>
    <property type="match status" value="1"/>
</dbReference>
<dbReference type="Gene3D" id="1.20.1250.20">
    <property type="entry name" value="MFS general substrate transporter like domains"/>
    <property type="match status" value="1"/>
</dbReference>
<keyword evidence="4 7" id="KW-1133">Transmembrane helix</keyword>
<keyword evidence="9" id="KW-1185">Reference proteome</keyword>
<evidence type="ECO:0000256" key="5">
    <source>
        <dbReference type="ARBA" id="ARBA00023136"/>
    </source>
</evidence>
<feature type="transmembrane region" description="Helical" evidence="7">
    <location>
        <begin position="117"/>
        <end position="137"/>
    </location>
</feature>
<evidence type="ECO:0000256" key="6">
    <source>
        <dbReference type="SAM" id="MobiDB-lite"/>
    </source>
</evidence>
<gene>
    <name evidence="8" type="ORF">SK128_024266</name>
</gene>
<evidence type="ECO:0000256" key="2">
    <source>
        <dbReference type="ARBA" id="ARBA00022448"/>
    </source>
</evidence>
<dbReference type="PANTHER" id="PTHR19432:SF35">
    <property type="entry name" value="SOLUTE CARRIER FAMILY 45 MEMBER 3 ISOFORM X1"/>
    <property type="match status" value="1"/>
</dbReference>
<dbReference type="PANTHER" id="PTHR19432">
    <property type="entry name" value="SUGAR TRANSPORTER"/>
    <property type="match status" value="1"/>
</dbReference>
<dbReference type="Proteomes" id="UP001381693">
    <property type="component" value="Unassembled WGS sequence"/>
</dbReference>
<protein>
    <submittedName>
        <fullName evidence="8">Uncharacterized protein</fullName>
    </submittedName>
</protein>
<evidence type="ECO:0000256" key="4">
    <source>
        <dbReference type="ARBA" id="ARBA00022989"/>
    </source>
</evidence>
<dbReference type="GO" id="GO:0016020">
    <property type="term" value="C:membrane"/>
    <property type="evidence" value="ECO:0007669"/>
    <property type="project" value="UniProtKB-SubCell"/>
</dbReference>
<keyword evidence="5 7" id="KW-0472">Membrane</keyword>
<dbReference type="InterPro" id="IPR036259">
    <property type="entry name" value="MFS_trans_sf"/>
</dbReference>
<name>A0AAN8XLI6_HALRR</name>
<evidence type="ECO:0000256" key="7">
    <source>
        <dbReference type="SAM" id="Phobius"/>
    </source>
</evidence>
<comment type="caution">
    <text evidence="8">The sequence shown here is derived from an EMBL/GenBank/DDBJ whole genome shotgun (WGS) entry which is preliminary data.</text>
</comment>
<evidence type="ECO:0000256" key="3">
    <source>
        <dbReference type="ARBA" id="ARBA00022692"/>
    </source>
</evidence>
<evidence type="ECO:0000256" key="1">
    <source>
        <dbReference type="ARBA" id="ARBA00004141"/>
    </source>
</evidence>
<evidence type="ECO:0000313" key="8">
    <source>
        <dbReference type="EMBL" id="KAK7080404.1"/>
    </source>
</evidence>
<feature type="transmembrane region" description="Helical" evidence="7">
    <location>
        <begin position="281"/>
        <end position="304"/>
    </location>
</feature>
<feature type="region of interest" description="Disordered" evidence="6">
    <location>
        <begin position="1"/>
        <end position="49"/>
    </location>
</feature>
<comment type="subcellular location">
    <subcellularLocation>
        <location evidence="1">Membrane</location>
        <topology evidence="1">Multi-pass membrane protein</topology>
    </subcellularLocation>
</comment>
<dbReference type="AlphaFoldDB" id="A0AAN8XLI6"/>
<keyword evidence="2" id="KW-0813">Transport</keyword>
<keyword evidence="3 7" id="KW-0812">Transmembrane</keyword>
<proteinExistence type="predicted"/>
<feature type="compositionally biased region" description="Polar residues" evidence="6">
    <location>
        <begin position="8"/>
        <end position="17"/>
    </location>
</feature>
<dbReference type="SUPFAM" id="SSF103473">
    <property type="entry name" value="MFS general substrate transporter"/>
    <property type="match status" value="1"/>
</dbReference>
<feature type="transmembrane region" description="Helical" evidence="7">
    <location>
        <begin position="310"/>
        <end position="333"/>
    </location>
</feature>
<dbReference type="EMBL" id="JAXCGZ010005948">
    <property type="protein sequence ID" value="KAK7080404.1"/>
    <property type="molecule type" value="Genomic_DNA"/>
</dbReference>
<organism evidence="8 9">
    <name type="scientific">Halocaridina rubra</name>
    <name type="common">Hawaiian red shrimp</name>
    <dbReference type="NCBI Taxonomy" id="373956"/>
    <lineage>
        <taxon>Eukaryota</taxon>
        <taxon>Metazoa</taxon>
        <taxon>Ecdysozoa</taxon>
        <taxon>Arthropoda</taxon>
        <taxon>Crustacea</taxon>
        <taxon>Multicrustacea</taxon>
        <taxon>Malacostraca</taxon>
        <taxon>Eumalacostraca</taxon>
        <taxon>Eucarida</taxon>
        <taxon>Decapoda</taxon>
        <taxon>Pleocyemata</taxon>
        <taxon>Caridea</taxon>
        <taxon>Atyoidea</taxon>
        <taxon>Atyidae</taxon>
        <taxon>Halocaridina</taxon>
    </lineage>
</organism>
<dbReference type="GO" id="GO:0008506">
    <property type="term" value="F:sucrose:proton symporter activity"/>
    <property type="evidence" value="ECO:0007669"/>
    <property type="project" value="TreeGrafter"/>
</dbReference>